<name>A0A132AKU8_SARSC</name>
<dbReference type="Pfam" id="PF13472">
    <property type="entry name" value="Lipase_GDSL_2"/>
    <property type="match status" value="1"/>
</dbReference>
<sequence>MNTLMKNRLPAPPYPHPTGCPQAPDNWPRLMAEQSGTSVSDYSCTAQTSAQAAVKLEQAIAEHAIGPATETVVVAVGFNDFGPYGLADGVNITDFGAVETHYVDVMHRLVDRVRAVAPAARVVIAGTPAIGSAGAVCVVNVIPGHPGGLPIPVENWEQANQHMQSRAAAETGAQFLDLREASAGHDTCTPVDSERFISGVVDTTSPAWHMWIHPTAAGTRFIADQVGKAV</sequence>
<organism evidence="2 3">
    <name type="scientific">Sarcoptes scabiei</name>
    <name type="common">Itch mite</name>
    <name type="synonym">Acarus scabiei</name>
    <dbReference type="NCBI Taxonomy" id="52283"/>
    <lineage>
        <taxon>Eukaryota</taxon>
        <taxon>Metazoa</taxon>
        <taxon>Ecdysozoa</taxon>
        <taxon>Arthropoda</taxon>
        <taxon>Chelicerata</taxon>
        <taxon>Arachnida</taxon>
        <taxon>Acari</taxon>
        <taxon>Acariformes</taxon>
        <taxon>Sarcoptiformes</taxon>
        <taxon>Astigmata</taxon>
        <taxon>Psoroptidia</taxon>
        <taxon>Sarcoptoidea</taxon>
        <taxon>Sarcoptidae</taxon>
        <taxon>Sarcoptinae</taxon>
        <taxon>Sarcoptes</taxon>
    </lineage>
</organism>
<dbReference type="SUPFAM" id="SSF52266">
    <property type="entry name" value="SGNH hydrolase"/>
    <property type="match status" value="1"/>
</dbReference>
<gene>
    <name evidence="2" type="ORF">QR98_0101640</name>
</gene>
<dbReference type="Proteomes" id="UP000616769">
    <property type="component" value="Unassembled WGS sequence"/>
</dbReference>
<dbReference type="InterPro" id="IPR036514">
    <property type="entry name" value="SGNH_hydro_sf"/>
</dbReference>
<accession>A0A132AKU8</accession>
<reference evidence="2 3" key="1">
    <citation type="journal article" date="2015" name="Parasit. Vectors">
        <title>Draft genome of the scabies mite.</title>
        <authorList>
            <person name="Rider S.D.Jr."/>
            <person name="Morgan M.S."/>
            <person name="Arlian L.G."/>
        </authorList>
    </citation>
    <scope>NUCLEOTIDE SEQUENCE [LARGE SCALE GENOMIC DNA]</scope>
    <source>
        <strain evidence="2">Arlian Lab</strain>
    </source>
</reference>
<dbReference type="EMBL" id="JXLN01017509">
    <property type="protein sequence ID" value="KPM11591.1"/>
    <property type="molecule type" value="Genomic_DNA"/>
</dbReference>
<dbReference type="VEuPathDB" id="VectorBase:SSCA009234"/>
<dbReference type="AlphaFoldDB" id="A0A132AKU8"/>
<dbReference type="Gene3D" id="3.40.50.1110">
    <property type="entry name" value="SGNH hydrolase"/>
    <property type="match status" value="1"/>
</dbReference>
<dbReference type="InterPro" id="IPR013830">
    <property type="entry name" value="SGNH_hydro"/>
</dbReference>
<feature type="domain" description="SGNH hydrolase-type esterase" evidence="1">
    <location>
        <begin position="19"/>
        <end position="220"/>
    </location>
</feature>
<proteinExistence type="predicted"/>
<protein>
    <submittedName>
        <fullName evidence="2">SGNH-hydrolase-like protein</fullName>
    </submittedName>
</protein>
<evidence type="ECO:0000313" key="2">
    <source>
        <dbReference type="EMBL" id="KPM11591.1"/>
    </source>
</evidence>
<evidence type="ECO:0000313" key="3">
    <source>
        <dbReference type="Proteomes" id="UP000616769"/>
    </source>
</evidence>
<evidence type="ECO:0000259" key="1">
    <source>
        <dbReference type="Pfam" id="PF13472"/>
    </source>
</evidence>
<comment type="caution">
    <text evidence="2">The sequence shown here is derived from an EMBL/GenBank/DDBJ whole genome shotgun (WGS) entry which is preliminary data.</text>
</comment>